<reference evidence="1 2" key="1">
    <citation type="submission" date="2017-03" db="EMBL/GenBank/DDBJ databases">
        <title>Genome of the blue death feigning beetle - Asbolus verrucosus.</title>
        <authorList>
            <person name="Rider S.D."/>
        </authorList>
    </citation>
    <scope>NUCLEOTIDE SEQUENCE [LARGE SCALE GENOMIC DNA]</scope>
    <source>
        <strain evidence="1">Butters</strain>
        <tissue evidence="1">Head and leg muscle</tissue>
    </source>
</reference>
<gene>
    <name evidence="1" type="ORF">BDFB_007266</name>
</gene>
<feature type="non-terminal residue" evidence="1">
    <location>
        <position position="119"/>
    </location>
</feature>
<dbReference type="EMBL" id="QDEB01049592">
    <property type="protein sequence ID" value="RZC37750.1"/>
    <property type="molecule type" value="Genomic_DNA"/>
</dbReference>
<evidence type="ECO:0000313" key="1">
    <source>
        <dbReference type="EMBL" id="RZC37750.1"/>
    </source>
</evidence>
<dbReference type="AlphaFoldDB" id="A0A482VY67"/>
<comment type="caution">
    <text evidence="1">The sequence shown here is derived from an EMBL/GenBank/DDBJ whole genome shotgun (WGS) entry which is preliminary data.</text>
</comment>
<dbReference type="Proteomes" id="UP000292052">
    <property type="component" value="Unassembled WGS sequence"/>
</dbReference>
<name>A0A482VY67_ASBVE</name>
<keyword evidence="2" id="KW-1185">Reference proteome</keyword>
<sequence length="119" mass="13666">MRFSCRLINSGLHKLISTLNAAKTGQKPSKLVGPRKMDILHRMPNSHIVLTKQVSFDKYTMTDLIETNERKVGEESTVFNENHPYRYGACTTEYDSDAVENSEEDAELLYSENKHFLIK</sequence>
<dbReference type="OrthoDB" id="6689315at2759"/>
<evidence type="ECO:0000313" key="2">
    <source>
        <dbReference type="Proteomes" id="UP000292052"/>
    </source>
</evidence>
<accession>A0A482VY67</accession>
<protein>
    <submittedName>
        <fullName evidence="1">Uncharacterized protein</fullName>
    </submittedName>
</protein>
<proteinExistence type="predicted"/>
<organism evidence="1 2">
    <name type="scientific">Asbolus verrucosus</name>
    <name type="common">Desert ironclad beetle</name>
    <dbReference type="NCBI Taxonomy" id="1661398"/>
    <lineage>
        <taxon>Eukaryota</taxon>
        <taxon>Metazoa</taxon>
        <taxon>Ecdysozoa</taxon>
        <taxon>Arthropoda</taxon>
        <taxon>Hexapoda</taxon>
        <taxon>Insecta</taxon>
        <taxon>Pterygota</taxon>
        <taxon>Neoptera</taxon>
        <taxon>Endopterygota</taxon>
        <taxon>Coleoptera</taxon>
        <taxon>Polyphaga</taxon>
        <taxon>Cucujiformia</taxon>
        <taxon>Tenebrionidae</taxon>
        <taxon>Pimeliinae</taxon>
        <taxon>Asbolus</taxon>
    </lineage>
</organism>